<organism evidence="1 2">
    <name type="scientific">Muriicola soli</name>
    <dbReference type="NCBI Taxonomy" id="2507538"/>
    <lineage>
        <taxon>Bacteria</taxon>
        <taxon>Pseudomonadati</taxon>
        <taxon>Bacteroidota</taxon>
        <taxon>Flavobacteriia</taxon>
        <taxon>Flavobacteriales</taxon>
        <taxon>Flavobacteriaceae</taxon>
        <taxon>Muriicola</taxon>
    </lineage>
</organism>
<keyword evidence="2" id="KW-1185">Reference proteome</keyword>
<gene>
    <name evidence="1" type="ORF">EQY75_03380</name>
</gene>
<dbReference type="AlphaFoldDB" id="A0A411E7I8"/>
<proteinExistence type="predicted"/>
<dbReference type="RefSeq" id="WP_129602884.1">
    <property type="nucleotide sequence ID" value="NZ_CP035544.1"/>
</dbReference>
<dbReference type="KEGG" id="mur:EQY75_03380"/>
<name>A0A411E7I8_9FLAO</name>
<protein>
    <submittedName>
        <fullName evidence="1">Uncharacterized protein</fullName>
    </submittedName>
</protein>
<evidence type="ECO:0000313" key="2">
    <source>
        <dbReference type="Proteomes" id="UP000290889"/>
    </source>
</evidence>
<sequence length="248" mass="28901">MKKLTTTLALLFISLVYSQEDLIYFSTGDELKTNIFSIDDNYVSVRDKNTDSIISYDKDYIFMVKFQNGDKEVYGLKEHPLKFLKNRRKYKINLDVASFLVENKDDYSKKDTKLMEGEIIYFRIEVKNETDPYFENAYFFVDSTESIAAREDVFGLGGKQHRTNKFEIEKKEFDLLLGPGSAYFKVFLYNQVSSDSPLSIYEEKEVSVQLKETDKEIFLKISPYVKRHRALNNITGTSTEIDVSISTR</sequence>
<reference evidence="1 2" key="1">
    <citation type="submission" date="2019-01" db="EMBL/GenBank/DDBJ databases">
        <title>Muriicola soli sp. nov., isolated from soil.</title>
        <authorList>
            <person name="Kang H.J."/>
            <person name="Kim S.B."/>
        </authorList>
    </citation>
    <scope>NUCLEOTIDE SEQUENCE [LARGE SCALE GENOMIC DNA]</scope>
    <source>
        <strain evidence="1 2">MMS17-SY002</strain>
    </source>
</reference>
<dbReference type="EMBL" id="CP035544">
    <property type="protein sequence ID" value="QBA63671.1"/>
    <property type="molecule type" value="Genomic_DNA"/>
</dbReference>
<evidence type="ECO:0000313" key="1">
    <source>
        <dbReference type="EMBL" id="QBA63671.1"/>
    </source>
</evidence>
<accession>A0A411E7I8</accession>
<dbReference type="Proteomes" id="UP000290889">
    <property type="component" value="Chromosome"/>
</dbReference>